<reference evidence="3" key="1">
    <citation type="submission" date="2020-03" db="EMBL/GenBank/DDBJ databases">
        <title>The deep terrestrial virosphere.</title>
        <authorList>
            <person name="Holmfeldt K."/>
            <person name="Nilsson E."/>
            <person name="Simone D."/>
            <person name="Lopez-Fernandez M."/>
            <person name="Wu X."/>
            <person name="de Brujin I."/>
            <person name="Lundin D."/>
            <person name="Andersson A."/>
            <person name="Bertilsson S."/>
            <person name="Dopson M."/>
        </authorList>
    </citation>
    <scope>NUCLEOTIDE SEQUENCE</scope>
    <source>
        <strain evidence="3">MM415B01439</strain>
    </source>
</reference>
<feature type="region of interest" description="Disordered" evidence="1">
    <location>
        <begin position="120"/>
        <end position="140"/>
    </location>
</feature>
<evidence type="ECO:0000259" key="2">
    <source>
        <dbReference type="Pfam" id="PF18857"/>
    </source>
</evidence>
<dbReference type="Pfam" id="PF18857">
    <property type="entry name" value="LPD38"/>
    <property type="match status" value="1"/>
</dbReference>
<dbReference type="EMBL" id="MT141328">
    <property type="protein sequence ID" value="QJA58544.1"/>
    <property type="molecule type" value="Genomic_DNA"/>
</dbReference>
<protein>
    <recommendedName>
        <fullName evidence="2">Large polyvalent protein associated domain-containing protein</fullName>
    </recommendedName>
</protein>
<evidence type="ECO:0000256" key="1">
    <source>
        <dbReference type="SAM" id="MobiDB-lite"/>
    </source>
</evidence>
<feature type="region of interest" description="Disordered" evidence="1">
    <location>
        <begin position="1505"/>
        <end position="1527"/>
    </location>
</feature>
<sequence length="1527" mass="170812">MLNKGDDMYFSKQEVQDFDKMRQQYGEAFILDQMIERNPKKKSVLDSLRQSGLDDATITDEFLKRKSTWKMSEQAFSGLSPSYQKSYKEKYNIELMPTPTDERTQEEKILAEEMQPIRRKQPPSLTDFGKGLAKGFSGQTGREWSEDMRARYRQLMRVVPSAQKLRTAIDEKNTQQLAKWMTDGKILTPDQIIAQLGEEEGGKLVQRMARIGKGKLFAESATKMSRGVPSTLFKIGSFEVTEALYGPEQLLDPVELASNLATVGLGGRIVKDLGKKALKSGGKEAIAWFVHDYPTAGYIARMAIQGDVPQPKVGGGSGQSLAQYKNFLNKNLSKKSKAVLKQVIEEGVPIENAWSHLQFADPNDVTGTALKKRLIQEIKNQYVEETPEVLELLRRANELPTKDFDNIAAGWKASLANDLDKVDVEKIEVPDEWLKRAQEKSASKQRMKPEDVTLEDVVSETARAEDMATPITTPDSSMSKMQFNDSMKELGYADEAIDEAYSSYSRRAIQNVEPIHDDAMQAMLESGMDVPDGYVKQGDRWVFDQQAVGGIQARVTPQAEPEIPTEQVVQEPSPQAEIDFTAKPETPIETPVSPVEPTKVELPTKVAEAETIAPEGQMAMPETPTGVVAEGQIVGEAVQEGVEEVAEEGMGGLFQGEGGFARFGKPQQPSLAQNLDPANQAKIDSYSKGISFKGEKGVRGSIGEGFHNLYRGFVSRYHPIDRLTKFAQKGGVDIPEGQNPALLAKKYSGVEAITNVKLFDQTFKILPDGSYQVTGDGLSKVLKPVAQDIEDFSAYLAAQRDIELAARKIKGSPNQANAADTLSALQTKYGNGIQVFEKGAEDFRDWTKRAMLDELKDIGYLSDDNYNAILESNRFYAPFQRVIDEMEGMGAIPTSKEVFTPKGKPIHGMKGSERQVIDPLENAVMNTYRITDFVERQKVSNAVVGLRDIDPRLQNVITEGRGKYEIRAFENGKAKYYNVPKDLHTALKGMDEVDVDKLTRVIGAPTRALRAGVTLAPEFPARNIVRDQFTNFVNAKFGFNIGVDFGRGLFHMAKKDDLYKEWLAAGGDHSMFFALDRTMNRAKMQDVIRGKKKLLNIRHPVEALRDINEIFERGTRVGTYARARSGGDLLYKAFHRGEGLATPLQAMFEAREAGTDFSRRGAWTKGLNQLIPFFNANIQGVDKMVRTFKQRPIEASIRAISSITIPTLALYSINKDNPRYQQLPQWQKDFFWIIIPSEDSPIIRIPKPFELGIIFGTAAERIWQYIDERDPEALKELGESGKQALLPGVVPTILSPYIEAKTNKNLFTGRPIVPGSLERFPDEMQFESYTSETAKAIGTFAKYSPMKIDNTIRGYFGGLGKLAVDAADAVIKPFQVDVPPEPSKTAADIPLIRGFVAREPIGSMSQSVTDFYKEYEDMQKYNNAIRRYSEVKNAKKAREYAEKHPEYKFVKGFNAVALSMAKIRTRIQAVYDSPDMSPENKRETIDKLNGLITQQAERAMEALNNFRDPVEQEPEEDMEEIKPLRYE</sequence>
<evidence type="ECO:0000313" key="3">
    <source>
        <dbReference type="EMBL" id="QJA58544.1"/>
    </source>
</evidence>
<gene>
    <name evidence="3" type="ORF">MM415B01439_0021</name>
</gene>
<proteinExistence type="predicted"/>
<feature type="domain" description="Large polyvalent protein associated" evidence="2">
    <location>
        <begin position="1218"/>
        <end position="1391"/>
    </location>
</feature>
<organism evidence="3">
    <name type="scientific">viral metagenome</name>
    <dbReference type="NCBI Taxonomy" id="1070528"/>
    <lineage>
        <taxon>unclassified sequences</taxon>
        <taxon>metagenomes</taxon>
        <taxon>organismal metagenomes</taxon>
    </lineage>
</organism>
<accession>A0A6M3IME1</accession>
<name>A0A6M3IME1_9ZZZZ</name>
<dbReference type="InterPro" id="IPR040561">
    <property type="entry name" value="LPD38"/>
</dbReference>